<sequence>MEKFSNWRDKGTGITPFIQSNPRFSLISLPVILVKLPIFIFLLPLALLNISIIKSFILKFLFNFESKIPRLNKDLVYITNYSSPLLAFVVNLPINIPIDKEIQSFSTWTYILHSLGYEVKGKKVKEMKRGILLIEGTPSNNKCILKFETFDTSISGKLGTLIVKFQPNWVNTPVPTNPFSYLIGLMNFEKKFCNIKVVDHRENLERCKRDFDNSNLKLVNFGLIDKKEFWKYKLEN</sequence>
<name>A0ACA9YCJ4_9ASCO</name>
<accession>A0ACA9YCJ4</accession>
<comment type="caution">
    <text evidence="1">The sequence shown here is derived from an EMBL/GenBank/DDBJ whole genome shotgun (WGS) entry which is preliminary data.</text>
</comment>
<organism evidence="1 2">
    <name type="scientific">[Candida] jaroonii</name>
    <dbReference type="NCBI Taxonomy" id="467808"/>
    <lineage>
        <taxon>Eukaryota</taxon>
        <taxon>Fungi</taxon>
        <taxon>Dikarya</taxon>
        <taxon>Ascomycota</taxon>
        <taxon>Saccharomycotina</taxon>
        <taxon>Pichiomycetes</taxon>
        <taxon>Debaryomycetaceae</taxon>
        <taxon>Yamadazyma</taxon>
    </lineage>
</organism>
<dbReference type="Proteomes" id="UP001152531">
    <property type="component" value="Unassembled WGS sequence"/>
</dbReference>
<keyword evidence="2" id="KW-1185">Reference proteome</keyword>
<evidence type="ECO:0000313" key="1">
    <source>
        <dbReference type="EMBL" id="CAH6722773.1"/>
    </source>
</evidence>
<dbReference type="EMBL" id="CALSDN010000011">
    <property type="protein sequence ID" value="CAH6722773.1"/>
    <property type="molecule type" value="Genomic_DNA"/>
</dbReference>
<gene>
    <name evidence="1" type="ORF">CLIB1444_11S00804</name>
</gene>
<reference evidence="1" key="1">
    <citation type="submission" date="2022-06" db="EMBL/GenBank/DDBJ databases">
        <authorList>
            <person name="Legras J.-L."/>
            <person name="Devillers H."/>
            <person name="Grondin C."/>
        </authorList>
    </citation>
    <scope>NUCLEOTIDE SEQUENCE</scope>
    <source>
        <strain evidence="1">CLIB 1444</strain>
    </source>
</reference>
<keyword evidence="1" id="KW-0808">Transferase</keyword>
<evidence type="ECO:0000313" key="2">
    <source>
        <dbReference type="Proteomes" id="UP001152531"/>
    </source>
</evidence>
<proteinExistence type="predicted"/>
<keyword evidence="1" id="KW-0012">Acyltransferase</keyword>
<protein>
    <submittedName>
        <fullName evidence="1">Lysophosphatidic acid:oleoyl-CoA acyltransferase 1</fullName>
    </submittedName>
</protein>